<comment type="caution">
    <text evidence="2">The sequence shown here is derived from an EMBL/GenBank/DDBJ whole genome shotgun (WGS) entry which is preliminary data.</text>
</comment>
<keyword evidence="3" id="KW-1185">Reference proteome</keyword>
<proteinExistence type="predicted"/>
<gene>
    <name evidence="2" type="ORF">C5O23_01360</name>
</gene>
<protein>
    <submittedName>
        <fullName evidence="2">Uncharacterized protein</fullName>
    </submittedName>
</protein>
<feature type="region of interest" description="Disordered" evidence="1">
    <location>
        <begin position="39"/>
        <end position="58"/>
    </location>
</feature>
<evidence type="ECO:0000313" key="3">
    <source>
        <dbReference type="Proteomes" id="UP000244905"/>
    </source>
</evidence>
<organism evidence="2 3">
    <name type="scientific">Duncaniella muris</name>
    <dbReference type="NCBI Taxonomy" id="2094150"/>
    <lineage>
        <taxon>Bacteria</taxon>
        <taxon>Pseudomonadati</taxon>
        <taxon>Bacteroidota</taxon>
        <taxon>Bacteroidia</taxon>
        <taxon>Bacteroidales</taxon>
        <taxon>Muribaculaceae</taxon>
        <taxon>Duncaniella</taxon>
    </lineage>
</organism>
<evidence type="ECO:0000313" key="2">
    <source>
        <dbReference type="EMBL" id="PWB04234.1"/>
    </source>
</evidence>
<feature type="compositionally biased region" description="Low complexity" evidence="1">
    <location>
        <begin position="40"/>
        <end position="52"/>
    </location>
</feature>
<dbReference type="EMBL" id="PUEC01000002">
    <property type="protein sequence ID" value="PWB04234.1"/>
    <property type="molecule type" value="Genomic_DNA"/>
</dbReference>
<dbReference type="AlphaFoldDB" id="A0A2V1IMW2"/>
<accession>A0A2V1IMW2</accession>
<dbReference type="Pfam" id="PF19515">
    <property type="entry name" value="DUF6048"/>
    <property type="match status" value="1"/>
</dbReference>
<dbReference type="InterPro" id="IPR046111">
    <property type="entry name" value="DUF6048"/>
</dbReference>
<evidence type="ECO:0000256" key="1">
    <source>
        <dbReference type="SAM" id="MobiDB-lite"/>
    </source>
</evidence>
<dbReference type="Proteomes" id="UP000244905">
    <property type="component" value="Unassembled WGS sequence"/>
</dbReference>
<reference evidence="3" key="1">
    <citation type="submission" date="2018-02" db="EMBL/GenBank/DDBJ databases">
        <authorList>
            <person name="Clavel T."/>
            <person name="Strowig T."/>
        </authorList>
    </citation>
    <scope>NUCLEOTIDE SEQUENCE [LARGE SCALE GENOMIC DNA]</scope>
    <source>
        <strain evidence="3">DSM 103720</strain>
    </source>
</reference>
<sequence length="313" mass="35285">MTMTDLQAKTTAPGLRRLLKMLLLTLFVIAGTELSAQRRVTPVKTPEPGTTPKTERPRRIDRSKLVEMTDASGNTILVDTITGTEVKDTALMAPPPKMIYPLLHEVTAGVNLWNPIMRAFGQSYGLGDVWAELSLHNRYFPYFAIGVDNCNDTPDESNFTFKTPVSPYFKIGASYNFFYNSNPDYKLQMGLRYGFTSYKWSVENVTVDEGYWDDPSHFSIMNQRSTSGYLEVTFGLKVKVFKNWSLGWNIIYHSLIHDTKSSYGEPMFIPGFGTRGSAVTGNFSLMYTLPINKKKTSEVNTVTEGDTQTELHD</sequence>
<name>A0A2V1IMW2_9BACT</name>